<gene>
    <name evidence="5" type="ORF">HAHE_42410</name>
</gene>
<dbReference type="Proteomes" id="UP001374893">
    <property type="component" value="Chromosome"/>
</dbReference>
<feature type="region of interest" description="Disordered" evidence="3">
    <location>
        <begin position="12"/>
        <end position="31"/>
    </location>
</feature>
<feature type="compositionally biased region" description="Low complexity" evidence="3">
    <location>
        <begin position="234"/>
        <end position="244"/>
    </location>
</feature>
<evidence type="ECO:0000256" key="1">
    <source>
        <dbReference type="ARBA" id="ARBA00022723"/>
    </source>
</evidence>
<feature type="compositionally biased region" description="Basic and acidic residues" evidence="3">
    <location>
        <begin position="205"/>
        <end position="230"/>
    </location>
</feature>
<reference evidence="5 6" key="1">
    <citation type="submission" date="2021-06" db="EMBL/GenBank/DDBJ databases">
        <title>Complete genome of Haloferula helveola possessing various polysaccharide degrading enzymes.</title>
        <authorList>
            <person name="Takami H."/>
            <person name="Huang C."/>
            <person name="Hamasaki K."/>
        </authorList>
    </citation>
    <scope>NUCLEOTIDE SEQUENCE [LARGE SCALE GENOMIC DNA]</scope>
    <source>
        <strain evidence="5 6">CN-1</strain>
    </source>
</reference>
<feature type="region of interest" description="Disordered" evidence="3">
    <location>
        <begin position="66"/>
        <end position="176"/>
    </location>
</feature>
<feature type="domain" description="EF-hand" evidence="4">
    <location>
        <begin position="116"/>
        <end position="151"/>
    </location>
</feature>
<feature type="compositionally biased region" description="Basic and acidic residues" evidence="3">
    <location>
        <begin position="70"/>
        <end position="81"/>
    </location>
</feature>
<dbReference type="InterPro" id="IPR002048">
    <property type="entry name" value="EF_hand_dom"/>
</dbReference>
<accession>A0ABM7RJY7</accession>
<keyword evidence="6" id="KW-1185">Reference proteome</keyword>
<dbReference type="PANTHER" id="PTHR10827:SF98">
    <property type="entry name" value="45 KDA CALCIUM-BINDING PROTEIN"/>
    <property type="match status" value="1"/>
</dbReference>
<evidence type="ECO:0000259" key="4">
    <source>
        <dbReference type="PROSITE" id="PS50222"/>
    </source>
</evidence>
<organism evidence="5 6">
    <name type="scientific">Haloferula helveola</name>
    <dbReference type="NCBI Taxonomy" id="490095"/>
    <lineage>
        <taxon>Bacteria</taxon>
        <taxon>Pseudomonadati</taxon>
        <taxon>Verrucomicrobiota</taxon>
        <taxon>Verrucomicrobiia</taxon>
        <taxon>Verrucomicrobiales</taxon>
        <taxon>Verrucomicrobiaceae</taxon>
        <taxon>Haloferula</taxon>
    </lineage>
</organism>
<proteinExistence type="predicted"/>
<keyword evidence="1" id="KW-0479">Metal-binding</keyword>
<evidence type="ECO:0000313" key="6">
    <source>
        <dbReference type="Proteomes" id="UP001374893"/>
    </source>
</evidence>
<protein>
    <submittedName>
        <fullName evidence="5">Calcium-binding protein</fullName>
    </submittedName>
</protein>
<dbReference type="InterPro" id="IPR018247">
    <property type="entry name" value="EF_Hand_1_Ca_BS"/>
</dbReference>
<sequence length="311" mass="33377">MCMGGAGLRIHGGSRFGQQKSPTAGATIGGSDGFPLAVPEAAPTITSMRTVCFGVCALILGLPAFAEGPDGDRPDKRERRPGGPGGFGEFIRNADKDGDGAVSRSEFGQLERISSLPEEKQDQLFQRLDKNGDGQIQKNEVGGPPNDRGKRPGIDFPKLDTDGNKSVSFEEFLKSPFVQRLPEERRRAFFDRLDQNGDGVLSPADHTRGKGRSPDGRGPRPGERGDRGDGGRGLSALDADGDGAVSFEEFRKSPWLKNLGEDAQEDRFEALDKDGNQKLEGDELKPKPPQERGERDGAPKRRPAPDGGGEA</sequence>
<evidence type="ECO:0000256" key="2">
    <source>
        <dbReference type="ARBA" id="ARBA00022737"/>
    </source>
</evidence>
<name>A0ABM7RJY7_9BACT</name>
<dbReference type="Pfam" id="PF13202">
    <property type="entry name" value="EF-hand_5"/>
    <property type="match status" value="4"/>
</dbReference>
<feature type="compositionally biased region" description="Basic and acidic residues" evidence="3">
    <location>
        <begin position="117"/>
        <end position="132"/>
    </location>
</feature>
<evidence type="ECO:0000313" key="5">
    <source>
        <dbReference type="EMBL" id="BCX50333.1"/>
    </source>
</evidence>
<dbReference type="PANTHER" id="PTHR10827">
    <property type="entry name" value="RETICULOCALBIN"/>
    <property type="match status" value="1"/>
</dbReference>
<evidence type="ECO:0000256" key="3">
    <source>
        <dbReference type="SAM" id="MobiDB-lite"/>
    </source>
</evidence>
<dbReference type="SUPFAM" id="SSF47473">
    <property type="entry name" value="EF-hand"/>
    <property type="match status" value="2"/>
</dbReference>
<dbReference type="PROSITE" id="PS00018">
    <property type="entry name" value="EF_HAND_1"/>
    <property type="match status" value="3"/>
</dbReference>
<dbReference type="Gene3D" id="1.10.238.10">
    <property type="entry name" value="EF-hand"/>
    <property type="match status" value="3"/>
</dbReference>
<dbReference type="EMBL" id="AP024702">
    <property type="protein sequence ID" value="BCX50333.1"/>
    <property type="molecule type" value="Genomic_DNA"/>
</dbReference>
<dbReference type="InterPro" id="IPR011992">
    <property type="entry name" value="EF-hand-dom_pair"/>
</dbReference>
<feature type="compositionally biased region" description="Basic and acidic residues" evidence="3">
    <location>
        <begin position="265"/>
        <end position="299"/>
    </location>
</feature>
<feature type="compositionally biased region" description="Basic and acidic residues" evidence="3">
    <location>
        <begin position="147"/>
        <end position="163"/>
    </location>
</feature>
<feature type="region of interest" description="Disordered" evidence="3">
    <location>
        <begin position="189"/>
        <end position="311"/>
    </location>
</feature>
<keyword evidence="2" id="KW-0677">Repeat</keyword>
<dbReference type="PROSITE" id="PS50222">
    <property type="entry name" value="EF_HAND_2"/>
    <property type="match status" value="1"/>
</dbReference>